<evidence type="ECO:0000313" key="3">
    <source>
        <dbReference type="Proteomes" id="UP000823775"/>
    </source>
</evidence>
<feature type="compositionally biased region" description="Polar residues" evidence="1">
    <location>
        <begin position="44"/>
        <end position="56"/>
    </location>
</feature>
<reference evidence="2 3" key="1">
    <citation type="journal article" date="2021" name="BMC Genomics">
        <title>Datura genome reveals duplications of psychoactive alkaloid biosynthetic genes and high mutation rate following tissue culture.</title>
        <authorList>
            <person name="Rajewski A."/>
            <person name="Carter-House D."/>
            <person name="Stajich J."/>
            <person name="Litt A."/>
        </authorList>
    </citation>
    <scope>NUCLEOTIDE SEQUENCE [LARGE SCALE GENOMIC DNA]</scope>
    <source>
        <strain evidence="2">AR-01</strain>
    </source>
</reference>
<comment type="caution">
    <text evidence="2">The sequence shown here is derived from an EMBL/GenBank/DDBJ whole genome shotgun (WGS) entry which is preliminary data.</text>
</comment>
<keyword evidence="3" id="KW-1185">Reference proteome</keyword>
<evidence type="ECO:0000256" key="1">
    <source>
        <dbReference type="SAM" id="MobiDB-lite"/>
    </source>
</evidence>
<evidence type="ECO:0000313" key="2">
    <source>
        <dbReference type="EMBL" id="MCD7472889.1"/>
    </source>
</evidence>
<dbReference type="EMBL" id="JACEIK010001886">
    <property type="protein sequence ID" value="MCD7472889.1"/>
    <property type="molecule type" value="Genomic_DNA"/>
</dbReference>
<dbReference type="Proteomes" id="UP000823775">
    <property type="component" value="Unassembled WGS sequence"/>
</dbReference>
<proteinExistence type="predicted"/>
<feature type="non-terminal residue" evidence="2">
    <location>
        <position position="80"/>
    </location>
</feature>
<feature type="non-terminal residue" evidence="2">
    <location>
        <position position="1"/>
    </location>
</feature>
<accession>A0ABS8TMX7</accession>
<organism evidence="2 3">
    <name type="scientific">Datura stramonium</name>
    <name type="common">Jimsonweed</name>
    <name type="synonym">Common thornapple</name>
    <dbReference type="NCBI Taxonomy" id="4076"/>
    <lineage>
        <taxon>Eukaryota</taxon>
        <taxon>Viridiplantae</taxon>
        <taxon>Streptophyta</taxon>
        <taxon>Embryophyta</taxon>
        <taxon>Tracheophyta</taxon>
        <taxon>Spermatophyta</taxon>
        <taxon>Magnoliopsida</taxon>
        <taxon>eudicotyledons</taxon>
        <taxon>Gunneridae</taxon>
        <taxon>Pentapetalae</taxon>
        <taxon>asterids</taxon>
        <taxon>lamiids</taxon>
        <taxon>Solanales</taxon>
        <taxon>Solanaceae</taxon>
        <taxon>Solanoideae</taxon>
        <taxon>Datureae</taxon>
        <taxon>Datura</taxon>
    </lineage>
</organism>
<gene>
    <name evidence="2" type="ORF">HAX54_014298</name>
</gene>
<feature type="region of interest" description="Disordered" evidence="1">
    <location>
        <begin position="1"/>
        <end position="56"/>
    </location>
</feature>
<sequence>GSKTRVPLQGASSFKFFKGNTSSRKHDKSGGFKGSWECNKQEESSSPSWPTKKNNMLDTEKFLIQGNQVEKLIPPLPPKE</sequence>
<name>A0ABS8TMX7_DATST</name>
<protein>
    <submittedName>
        <fullName evidence="2">Uncharacterized protein</fullName>
    </submittedName>
</protein>